<protein>
    <recommendedName>
        <fullName evidence="2">TLDc domain-containing protein</fullName>
    </recommendedName>
</protein>
<dbReference type="EMBL" id="LSMT01001774">
    <property type="protein sequence ID" value="PFX11887.1"/>
    <property type="molecule type" value="Genomic_DNA"/>
</dbReference>
<feature type="compositionally biased region" description="Basic residues" evidence="1">
    <location>
        <begin position="1"/>
        <end position="26"/>
    </location>
</feature>
<comment type="caution">
    <text evidence="3">The sequence shown here is derived from an EMBL/GenBank/DDBJ whole genome shotgun (WGS) entry which is preliminary data.</text>
</comment>
<evidence type="ECO:0000256" key="1">
    <source>
        <dbReference type="SAM" id="MobiDB-lite"/>
    </source>
</evidence>
<feature type="compositionally biased region" description="Basic and acidic residues" evidence="1">
    <location>
        <begin position="39"/>
        <end position="51"/>
    </location>
</feature>
<dbReference type="Pfam" id="PF07534">
    <property type="entry name" value="TLD"/>
    <property type="match status" value="1"/>
</dbReference>
<dbReference type="InterPro" id="IPR006571">
    <property type="entry name" value="TLDc_dom"/>
</dbReference>
<feature type="region of interest" description="Disordered" evidence="1">
    <location>
        <begin position="1"/>
        <end position="70"/>
    </location>
</feature>
<sequence>MAGKKQRSSYRPKRKGKGFGGSKRKGKLGENTPLAAAIIDRETPSTSHEEPDLSDSECAQPLSSSAKKMKLYHSPDESSKCLDDESTEQCEATGYRLINLESLSSVLSEAHECEEESDNSYGVTSKAFIFSLRNHEGLAPFKSLVTRPTSAIYRRSIYGPTFGGGHDIFIVDNANSNKYSYTYLGHSYPVPSGVKSRITILAGPHKFTPDEVEVFYLG</sequence>
<dbReference type="STRING" id="50429.A0A2B4R696"/>
<proteinExistence type="predicted"/>
<name>A0A2B4R696_STYPI</name>
<evidence type="ECO:0000313" key="3">
    <source>
        <dbReference type="EMBL" id="PFX11887.1"/>
    </source>
</evidence>
<evidence type="ECO:0000313" key="4">
    <source>
        <dbReference type="Proteomes" id="UP000225706"/>
    </source>
</evidence>
<dbReference type="AlphaFoldDB" id="A0A2B4R696"/>
<feature type="domain" description="TLDc" evidence="2">
    <location>
        <begin position="117"/>
        <end position="217"/>
    </location>
</feature>
<reference evidence="4" key="1">
    <citation type="journal article" date="2017" name="bioRxiv">
        <title>Comparative analysis of the genomes of Stylophora pistillata and Acropora digitifera provides evidence for extensive differences between species of corals.</title>
        <authorList>
            <person name="Voolstra C.R."/>
            <person name="Li Y."/>
            <person name="Liew Y.J."/>
            <person name="Baumgarten S."/>
            <person name="Zoccola D."/>
            <person name="Flot J.-F."/>
            <person name="Tambutte S."/>
            <person name="Allemand D."/>
            <person name="Aranda M."/>
        </authorList>
    </citation>
    <scope>NUCLEOTIDE SEQUENCE [LARGE SCALE GENOMIC DNA]</scope>
</reference>
<dbReference type="OrthoDB" id="10059293at2759"/>
<dbReference type="Proteomes" id="UP000225706">
    <property type="component" value="Unassembled WGS sequence"/>
</dbReference>
<keyword evidence="4" id="KW-1185">Reference proteome</keyword>
<evidence type="ECO:0000259" key="2">
    <source>
        <dbReference type="Pfam" id="PF07534"/>
    </source>
</evidence>
<gene>
    <name evidence="3" type="ORF">AWC38_SpisGene24243</name>
</gene>
<organism evidence="3 4">
    <name type="scientific">Stylophora pistillata</name>
    <name type="common">Smooth cauliflower coral</name>
    <dbReference type="NCBI Taxonomy" id="50429"/>
    <lineage>
        <taxon>Eukaryota</taxon>
        <taxon>Metazoa</taxon>
        <taxon>Cnidaria</taxon>
        <taxon>Anthozoa</taxon>
        <taxon>Hexacorallia</taxon>
        <taxon>Scleractinia</taxon>
        <taxon>Astrocoeniina</taxon>
        <taxon>Pocilloporidae</taxon>
        <taxon>Stylophora</taxon>
    </lineage>
</organism>
<accession>A0A2B4R696</accession>